<evidence type="ECO:0000313" key="1">
    <source>
        <dbReference type="EMBL" id="KAL2749648.1"/>
    </source>
</evidence>
<protein>
    <submittedName>
        <fullName evidence="1">Uncharacterized protein</fullName>
    </submittedName>
</protein>
<dbReference type="EMBL" id="JAYRBN010000026">
    <property type="protein sequence ID" value="KAL2749648.1"/>
    <property type="molecule type" value="Genomic_DNA"/>
</dbReference>
<reference evidence="1 2" key="1">
    <citation type="journal article" date="2024" name="Ann. Entomol. Soc. Am.">
        <title>Genomic analyses of the southern and eastern yellowjacket wasps (Hymenoptera: Vespidae) reveal evolutionary signatures of social life.</title>
        <authorList>
            <person name="Catto M.A."/>
            <person name="Caine P.B."/>
            <person name="Orr S.E."/>
            <person name="Hunt B.G."/>
            <person name="Goodisman M.A.D."/>
        </authorList>
    </citation>
    <scope>NUCLEOTIDE SEQUENCE [LARGE SCALE GENOMIC DNA]</scope>
    <source>
        <strain evidence="1">232</strain>
        <tissue evidence="1">Head and thorax</tissue>
    </source>
</reference>
<proteinExistence type="predicted"/>
<dbReference type="Proteomes" id="UP001607303">
    <property type="component" value="Unassembled WGS sequence"/>
</dbReference>
<comment type="caution">
    <text evidence="1">The sequence shown here is derived from an EMBL/GenBank/DDBJ whole genome shotgun (WGS) entry which is preliminary data.</text>
</comment>
<name>A0ABD2CWX0_VESMC</name>
<dbReference type="AlphaFoldDB" id="A0ABD2CWX0"/>
<evidence type="ECO:0000313" key="2">
    <source>
        <dbReference type="Proteomes" id="UP001607303"/>
    </source>
</evidence>
<sequence length="68" mass="8068">MGYLLGKNNLRDQRPHFNVITIVIRTKKKKNGFGVLYTMFPQICVRQNKKHLCIELLLRRNNIIIKDT</sequence>
<gene>
    <name evidence="1" type="ORF">V1477_001719</name>
</gene>
<accession>A0ABD2CWX0</accession>
<keyword evidence="2" id="KW-1185">Reference proteome</keyword>
<organism evidence="1 2">
    <name type="scientific">Vespula maculifrons</name>
    <name type="common">Eastern yellow jacket</name>
    <name type="synonym">Wasp</name>
    <dbReference type="NCBI Taxonomy" id="7453"/>
    <lineage>
        <taxon>Eukaryota</taxon>
        <taxon>Metazoa</taxon>
        <taxon>Ecdysozoa</taxon>
        <taxon>Arthropoda</taxon>
        <taxon>Hexapoda</taxon>
        <taxon>Insecta</taxon>
        <taxon>Pterygota</taxon>
        <taxon>Neoptera</taxon>
        <taxon>Endopterygota</taxon>
        <taxon>Hymenoptera</taxon>
        <taxon>Apocrita</taxon>
        <taxon>Aculeata</taxon>
        <taxon>Vespoidea</taxon>
        <taxon>Vespidae</taxon>
        <taxon>Vespinae</taxon>
        <taxon>Vespula</taxon>
    </lineage>
</organism>